<gene>
    <name evidence="1" type="ORF">BV61_02245</name>
</gene>
<sequence length="186" mass="19925">MGARFDVGAGMLLRLPRHGDALALPMTIQEAISTFGLEVKPKLGNPGATGASEDQLRAPLEVLVGKLAELTGLRPDSMIMVGETSLAGLKTRPDYAVTHNNALIGFIEVKAPGKGADPRRFRDRHDKDQWAKLKTLPNLIYTDGNGFSLWRNGELQGTVVQLVGDIETAGKRLAAPDNGLGLVSLF</sequence>
<name>A0A1T1D1G2_9SYNE</name>
<proteinExistence type="predicted"/>
<reference evidence="1 2" key="1">
    <citation type="submission" date="2017-02" db="EMBL/GenBank/DDBJ databases">
        <title>Draft Genome Sequences of 'Candidatus Synechococcus spongiarum', Cyanobacterial Symbionts of the Mediterranean Sponge Aplysina aerophoba from two locations.</title>
        <authorList>
            <person name="Slaby B.M."/>
            <person name="Hentschel U."/>
        </authorList>
    </citation>
    <scope>NUCLEOTIDE SEQUENCE [LARGE SCALE GENOMIC DNA]</scope>
    <source>
        <strain evidence="1">LMB bulk15M</strain>
    </source>
</reference>
<evidence type="ECO:0000313" key="2">
    <source>
        <dbReference type="Proteomes" id="UP000242636"/>
    </source>
</evidence>
<dbReference type="AlphaFoldDB" id="A0A1T1D1G2"/>
<organism evidence="1 2">
    <name type="scientific">Candidatus Synechococcus spongiarum LMB bulk15M</name>
    <dbReference type="NCBI Taxonomy" id="1943582"/>
    <lineage>
        <taxon>Bacteria</taxon>
        <taxon>Bacillati</taxon>
        <taxon>Cyanobacteriota</taxon>
        <taxon>Cyanophyceae</taxon>
        <taxon>Synechococcales</taxon>
        <taxon>Synechococcaceae</taxon>
        <taxon>Synechococcus</taxon>
    </lineage>
</organism>
<comment type="caution">
    <text evidence="1">The sequence shown here is derived from an EMBL/GenBank/DDBJ whole genome shotgun (WGS) entry which is preliminary data.</text>
</comment>
<protein>
    <submittedName>
        <fullName evidence="1">Uncharacterized protein</fullName>
    </submittedName>
</protein>
<dbReference type="EMBL" id="MWLD01000028">
    <property type="protein sequence ID" value="OOV34706.1"/>
    <property type="molecule type" value="Genomic_DNA"/>
</dbReference>
<keyword evidence="2" id="KW-1185">Reference proteome</keyword>
<evidence type="ECO:0000313" key="1">
    <source>
        <dbReference type="EMBL" id="OOV34706.1"/>
    </source>
</evidence>
<feature type="non-terminal residue" evidence="1">
    <location>
        <position position="186"/>
    </location>
</feature>
<dbReference type="Proteomes" id="UP000242636">
    <property type="component" value="Unassembled WGS sequence"/>
</dbReference>
<accession>A0A1T1D1G2</accession>